<evidence type="ECO:0000256" key="1">
    <source>
        <dbReference type="SAM" id="MobiDB-lite"/>
    </source>
</evidence>
<dbReference type="GeneID" id="96299984"/>
<dbReference type="RefSeq" id="WP_093888737.1">
    <property type="nucleotide sequence ID" value="NZ_FOQY01000014.1"/>
</dbReference>
<reference evidence="3" key="1">
    <citation type="submission" date="2016-10" db="EMBL/GenBank/DDBJ databases">
        <authorList>
            <person name="Varghese N."/>
            <person name="Submissions S."/>
        </authorList>
    </citation>
    <scope>NUCLEOTIDE SEQUENCE [LARGE SCALE GENOMIC DNA]</scope>
    <source>
        <strain evidence="3">CGMCC 4.2126</strain>
    </source>
</reference>
<dbReference type="Proteomes" id="UP000199111">
    <property type="component" value="Unassembled WGS sequence"/>
</dbReference>
<proteinExistence type="predicted"/>
<keyword evidence="3" id="KW-1185">Reference proteome</keyword>
<sequence length="105" mass="11485">MSDDAQGHDFRGNSLGDGSPDRPRTMGEIAVNLAVSEALANHGHHALVNAHETAADNHEIMARAGVGDVDEHLDLARWHRWCAIVEDQLADEADQRTPARRDRSS</sequence>
<feature type="compositionally biased region" description="Basic and acidic residues" evidence="1">
    <location>
        <begin position="1"/>
        <end position="11"/>
    </location>
</feature>
<dbReference type="EMBL" id="FOQY01000014">
    <property type="protein sequence ID" value="SFJ93737.1"/>
    <property type="molecule type" value="Genomic_DNA"/>
</dbReference>
<accession>A0A1I3VHN1</accession>
<evidence type="ECO:0000313" key="3">
    <source>
        <dbReference type="Proteomes" id="UP000199111"/>
    </source>
</evidence>
<name>A0A1I3VHN1_9ACTN</name>
<dbReference type="AlphaFoldDB" id="A0A1I3VHN1"/>
<protein>
    <submittedName>
        <fullName evidence="2">Uncharacterized protein</fullName>
    </submittedName>
</protein>
<evidence type="ECO:0000313" key="2">
    <source>
        <dbReference type="EMBL" id="SFJ93737.1"/>
    </source>
</evidence>
<feature type="region of interest" description="Disordered" evidence="1">
    <location>
        <begin position="1"/>
        <end position="27"/>
    </location>
</feature>
<organism evidence="2 3">
    <name type="scientific">Streptosporangium canum</name>
    <dbReference type="NCBI Taxonomy" id="324952"/>
    <lineage>
        <taxon>Bacteria</taxon>
        <taxon>Bacillati</taxon>
        <taxon>Actinomycetota</taxon>
        <taxon>Actinomycetes</taxon>
        <taxon>Streptosporangiales</taxon>
        <taxon>Streptosporangiaceae</taxon>
        <taxon>Streptosporangium</taxon>
    </lineage>
</organism>
<gene>
    <name evidence="2" type="ORF">SAMN05216275_11462</name>
</gene>